<feature type="compositionally biased region" description="Low complexity" evidence="2">
    <location>
        <begin position="28"/>
        <end position="37"/>
    </location>
</feature>
<keyword evidence="1" id="KW-0175">Coiled coil</keyword>
<comment type="caution">
    <text evidence="3">The sequence shown here is derived from an EMBL/GenBank/DDBJ whole genome shotgun (WGS) entry which is preliminary data.</text>
</comment>
<feature type="region of interest" description="Disordered" evidence="2">
    <location>
        <begin position="1"/>
        <end position="45"/>
    </location>
</feature>
<organism evidence="3 4">
    <name type="scientific">Heliobacterium mobile</name>
    <name type="common">Heliobacillus mobilis</name>
    <dbReference type="NCBI Taxonomy" id="28064"/>
    <lineage>
        <taxon>Bacteria</taxon>
        <taxon>Bacillati</taxon>
        <taxon>Bacillota</taxon>
        <taxon>Clostridia</taxon>
        <taxon>Eubacteriales</taxon>
        <taxon>Heliobacteriaceae</taxon>
        <taxon>Heliobacterium</taxon>
    </lineage>
</organism>
<sequence length="244" mass="25460">MFRHAFWNRTPMMNADTGGGAGGGTGSGQNQPSQTQPYAVFQSEADLKSRMDSAGAAKLESLARELGFTSVDEMKAAAKAQKEADDKTKSDLEKANERATRLENEKKAALETANRRLIDAEIKLAAHSAGFIDPADAVALVERTGIKLDDAGNITGVKEAVEALVKSKPHLAGKAGGVTIGGGSNPGAGQGPTPEEIGRQIAEARNRRSQPTAAGFNPWSQQGTAPANAGNTLQQLVDLLKGGR</sequence>
<keyword evidence="4" id="KW-1185">Reference proteome</keyword>
<evidence type="ECO:0000256" key="1">
    <source>
        <dbReference type="SAM" id="Coils"/>
    </source>
</evidence>
<evidence type="ECO:0000313" key="4">
    <source>
        <dbReference type="Proteomes" id="UP000430670"/>
    </source>
</evidence>
<evidence type="ECO:0000313" key="3">
    <source>
        <dbReference type="EMBL" id="MTV47754.1"/>
    </source>
</evidence>
<dbReference type="OrthoDB" id="2943862at2"/>
<gene>
    <name evidence="3" type="ORF">GJ688_01995</name>
</gene>
<dbReference type="Proteomes" id="UP000430670">
    <property type="component" value="Unassembled WGS sequence"/>
</dbReference>
<feature type="region of interest" description="Disordered" evidence="2">
    <location>
        <begin position="205"/>
        <end position="230"/>
    </location>
</feature>
<proteinExistence type="predicted"/>
<reference evidence="3 4" key="1">
    <citation type="submission" date="2019-11" db="EMBL/GenBank/DDBJ databases">
        <title>Whole-genome sequence of a the green, strictly anaerobic photosynthetic bacterium Heliobacillus mobilis DSM 6151.</title>
        <authorList>
            <person name="Kyndt J.A."/>
            <person name="Meyer T.E."/>
        </authorList>
    </citation>
    <scope>NUCLEOTIDE SEQUENCE [LARGE SCALE GENOMIC DNA]</scope>
    <source>
        <strain evidence="3 4">DSM 6151</strain>
    </source>
</reference>
<evidence type="ECO:0008006" key="5">
    <source>
        <dbReference type="Google" id="ProtNLM"/>
    </source>
</evidence>
<protein>
    <recommendedName>
        <fullName evidence="5">Phage minor structural protein GP20</fullName>
    </recommendedName>
</protein>
<accession>A0A6I3SG46</accession>
<evidence type="ECO:0000256" key="2">
    <source>
        <dbReference type="SAM" id="MobiDB-lite"/>
    </source>
</evidence>
<dbReference type="Pfam" id="PF06810">
    <property type="entry name" value="Phage_scaffold"/>
    <property type="match status" value="1"/>
</dbReference>
<dbReference type="InterPro" id="IPR009636">
    <property type="entry name" value="SCAF"/>
</dbReference>
<dbReference type="RefSeq" id="WP_155474827.1">
    <property type="nucleotide sequence ID" value="NZ_WNKU01000001.1"/>
</dbReference>
<feature type="compositionally biased region" description="Gly residues" evidence="2">
    <location>
        <begin position="17"/>
        <end position="27"/>
    </location>
</feature>
<dbReference type="EMBL" id="WNKU01000001">
    <property type="protein sequence ID" value="MTV47754.1"/>
    <property type="molecule type" value="Genomic_DNA"/>
</dbReference>
<feature type="compositionally biased region" description="Polar residues" evidence="2">
    <location>
        <begin position="218"/>
        <end position="230"/>
    </location>
</feature>
<name>A0A6I3SG46_HELMO</name>
<feature type="coiled-coil region" evidence="1">
    <location>
        <begin position="85"/>
        <end position="116"/>
    </location>
</feature>
<dbReference type="AlphaFoldDB" id="A0A6I3SG46"/>